<feature type="compositionally biased region" description="Polar residues" evidence="2">
    <location>
        <begin position="219"/>
        <end position="236"/>
    </location>
</feature>
<protein>
    <submittedName>
        <fullName evidence="3">Uncharacterized protein</fullName>
    </submittedName>
</protein>
<dbReference type="AlphaFoldDB" id="A0A6A6NBY4"/>
<feature type="region of interest" description="Disordered" evidence="2">
    <location>
        <begin position="32"/>
        <end position="51"/>
    </location>
</feature>
<sequence length="245" mass="26567">MLQRFRIMPPKVIGSRGCAINRGRVAHRIRLSDDGRPCRDPAFPPSPPEEVADHDELYEGRDEHGDSASHCIISGAYVAPPVPAVAPLVPPTAPSVPLTAAPLIQPKVSTTPFQLSLDLGAFMAQMGLHVEIRASMTWFKGSNFRELVEAALNIEKVKQEEKEYEQKIRHLKRNYPLIVAKYSASGEGSIAPGSVQIGTTPPRGRYITDAGSSMSRASGAISTAQSRPITQPSRPCTQARAFSMT</sequence>
<keyword evidence="4" id="KW-1185">Reference proteome</keyword>
<evidence type="ECO:0000256" key="2">
    <source>
        <dbReference type="SAM" id="MobiDB-lite"/>
    </source>
</evidence>
<accession>A0A6A6NBY4</accession>
<comment type="caution">
    <text evidence="3">The sequence shown here is derived from an EMBL/GenBank/DDBJ whole genome shotgun (WGS) entry which is preliminary data.</text>
</comment>
<feature type="region of interest" description="Disordered" evidence="2">
    <location>
        <begin position="219"/>
        <end position="245"/>
    </location>
</feature>
<evidence type="ECO:0000313" key="4">
    <source>
        <dbReference type="Proteomes" id="UP000467840"/>
    </source>
</evidence>
<proteinExistence type="predicted"/>
<evidence type="ECO:0000256" key="1">
    <source>
        <dbReference type="SAM" id="Coils"/>
    </source>
</evidence>
<gene>
    <name evidence="3" type="ORF">GH714_006257</name>
</gene>
<feature type="coiled-coil region" evidence="1">
    <location>
        <begin position="147"/>
        <end position="174"/>
    </location>
</feature>
<dbReference type="EMBL" id="JAAGAX010000002">
    <property type="protein sequence ID" value="KAF2322073.1"/>
    <property type="molecule type" value="Genomic_DNA"/>
</dbReference>
<keyword evidence="1" id="KW-0175">Coiled coil</keyword>
<evidence type="ECO:0000313" key="3">
    <source>
        <dbReference type="EMBL" id="KAF2322073.1"/>
    </source>
</evidence>
<organism evidence="3 4">
    <name type="scientific">Hevea brasiliensis</name>
    <name type="common">Para rubber tree</name>
    <name type="synonym">Siphonia brasiliensis</name>
    <dbReference type="NCBI Taxonomy" id="3981"/>
    <lineage>
        <taxon>Eukaryota</taxon>
        <taxon>Viridiplantae</taxon>
        <taxon>Streptophyta</taxon>
        <taxon>Embryophyta</taxon>
        <taxon>Tracheophyta</taxon>
        <taxon>Spermatophyta</taxon>
        <taxon>Magnoliopsida</taxon>
        <taxon>eudicotyledons</taxon>
        <taxon>Gunneridae</taxon>
        <taxon>Pentapetalae</taxon>
        <taxon>rosids</taxon>
        <taxon>fabids</taxon>
        <taxon>Malpighiales</taxon>
        <taxon>Euphorbiaceae</taxon>
        <taxon>Crotonoideae</taxon>
        <taxon>Micrandreae</taxon>
        <taxon>Hevea</taxon>
    </lineage>
</organism>
<dbReference type="Proteomes" id="UP000467840">
    <property type="component" value="Chromosome 11"/>
</dbReference>
<reference evidence="3 4" key="1">
    <citation type="journal article" date="2020" name="Mol. Plant">
        <title>The Chromosome-Based Rubber Tree Genome Provides New Insights into Spurge Genome Evolution and Rubber Biosynthesis.</title>
        <authorList>
            <person name="Liu J."/>
            <person name="Shi C."/>
            <person name="Shi C.C."/>
            <person name="Li W."/>
            <person name="Zhang Q.J."/>
            <person name="Zhang Y."/>
            <person name="Li K."/>
            <person name="Lu H.F."/>
            <person name="Shi C."/>
            <person name="Zhu S.T."/>
            <person name="Xiao Z.Y."/>
            <person name="Nan H."/>
            <person name="Yue Y."/>
            <person name="Zhu X.G."/>
            <person name="Wu Y."/>
            <person name="Hong X.N."/>
            <person name="Fan G.Y."/>
            <person name="Tong Y."/>
            <person name="Zhang D."/>
            <person name="Mao C.L."/>
            <person name="Liu Y.L."/>
            <person name="Hao S.J."/>
            <person name="Liu W.Q."/>
            <person name="Lv M.Q."/>
            <person name="Zhang H.B."/>
            <person name="Liu Y."/>
            <person name="Hu-Tang G.R."/>
            <person name="Wang J.P."/>
            <person name="Wang J.H."/>
            <person name="Sun Y.H."/>
            <person name="Ni S.B."/>
            <person name="Chen W.B."/>
            <person name="Zhang X.C."/>
            <person name="Jiao Y.N."/>
            <person name="Eichler E.E."/>
            <person name="Li G.H."/>
            <person name="Liu X."/>
            <person name="Gao L.Z."/>
        </authorList>
    </citation>
    <scope>NUCLEOTIDE SEQUENCE [LARGE SCALE GENOMIC DNA]</scope>
    <source>
        <strain evidence="4">cv. GT1</strain>
        <tissue evidence="3">Leaf</tissue>
    </source>
</reference>
<name>A0A6A6NBY4_HEVBR</name>